<dbReference type="Proteomes" id="UP000583266">
    <property type="component" value="Unassembled WGS sequence"/>
</dbReference>
<evidence type="ECO:0000256" key="4">
    <source>
        <dbReference type="ARBA" id="ARBA00022692"/>
    </source>
</evidence>
<accession>A0A848GUU3</accession>
<feature type="transmembrane region" description="Helical" evidence="8">
    <location>
        <begin position="31"/>
        <end position="58"/>
    </location>
</feature>
<name>A0A848GUU3_9BACT</name>
<evidence type="ECO:0000256" key="7">
    <source>
        <dbReference type="PIRSR" id="PIRSR016502-1"/>
    </source>
</evidence>
<evidence type="ECO:0000256" key="6">
    <source>
        <dbReference type="ARBA" id="ARBA00023136"/>
    </source>
</evidence>
<keyword evidence="5 8" id="KW-1133">Transmembrane helix</keyword>
<dbReference type="InterPro" id="IPR004937">
    <property type="entry name" value="Urea_transporter"/>
</dbReference>
<comment type="similarity">
    <text evidence="2">Belongs to the urea transporter family.</text>
</comment>
<dbReference type="AlphaFoldDB" id="A0A848GUU3"/>
<evidence type="ECO:0000313" key="9">
    <source>
        <dbReference type="EMBL" id="NML41877.1"/>
    </source>
</evidence>
<keyword evidence="3" id="KW-1003">Cell membrane</keyword>
<keyword evidence="4 8" id="KW-0812">Transmembrane</keyword>
<reference evidence="9 10" key="1">
    <citation type="submission" date="2020-04" db="EMBL/GenBank/DDBJ databases">
        <title>Chitinophaga sp. G-6-1-13 sp. nov., isolated from soil.</title>
        <authorList>
            <person name="Dahal R.H."/>
            <person name="Chaudhary D.K."/>
        </authorList>
    </citation>
    <scope>NUCLEOTIDE SEQUENCE [LARGE SCALE GENOMIC DNA]</scope>
    <source>
        <strain evidence="9 10">G-6-1-13</strain>
    </source>
</reference>
<protein>
    <submittedName>
        <fullName evidence="9">Urea transporter</fullName>
    </submittedName>
</protein>
<feature type="transmembrane region" description="Helical" evidence="8">
    <location>
        <begin position="167"/>
        <end position="185"/>
    </location>
</feature>
<dbReference type="PANTHER" id="PTHR10464">
    <property type="entry name" value="UREA TRANSPORTER"/>
    <property type="match status" value="1"/>
</dbReference>
<comment type="subcellular location">
    <subcellularLocation>
        <location evidence="1">Cell membrane</location>
        <topology evidence="1">Multi-pass membrane protein</topology>
    </subcellularLocation>
</comment>
<keyword evidence="10" id="KW-1185">Reference proteome</keyword>
<dbReference type="PIRSF" id="PIRSF016502">
    <property type="entry name" value="Urea_transporter"/>
    <property type="match status" value="1"/>
</dbReference>
<evidence type="ECO:0000256" key="1">
    <source>
        <dbReference type="ARBA" id="ARBA00004651"/>
    </source>
</evidence>
<feature type="transmembrane region" description="Helical" evidence="8">
    <location>
        <begin position="190"/>
        <end position="209"/>
    </location>
</feature>
<dbReference type="InterPro" id="IPR029020">
    <property type="entry name" value="Ammonium/urea_transptr"/>
</dbReference>
<sequence length="291" mass="31640">MKVTQRKPLVLPYLRGVGQIMLQNNAWTGALFLAGIFYDSIVMGIAAVVAVITGTLTAKLLRYNENDIEAGLYGFSATLVGVALTFYFNPVPLVWVAVVLGSAVATWLQHQFIRRGWPGFTFPFILATWILLYLFHHVYMPGAAASVASTMPVNDDFTTATNGFGEVIFQGSVIAGIIFFIAVFISSPIAALYGVCASLLGAFISLEFAEPAMDIHMGLFSFNAVLCAITFAGNKPRDGIWVLFSVVLSVLLDVGMLQQHMAVLTFPFVAACWITLGMQYLAQKMGIKIKD</sequence>
<comment type="caution">
    <text evidence="9">The sequence shown here is derived from an EMBL/GenBank/DDBJ whole genome shotgun (WGS) entry which is preliminary data.</text>
</comment>
<keyword evidence="6 8" id="KW-0472">Membrane</keyword>
<feature type="transmembrane region" description="Helical" evidence="8">
    <location>
        <begin position="215"/>
        <end position="233"/>
    </location>
</feature>
<feature type="site" description="Important for channel permeability" evidence="7">
    <location>
        <position position="265"/>
    </location>
</feature>
<evidence type="ECO:0000256" key="5">
    <source>
        <dbReference type="ARBA" id="ARBA00022989"/>
    </source>
</evidence>
<feature type="transmembrane region" description="Helical" evidence="8">
    <location>
        <begin position="263"/>
        <end position="282"/>
    </location>
</feature>
<evidence type="ECO:0000256" key="3">
    <source>
        <dbReference type="ARBA" id="ARBA00022475"/>
    </source>
</evidence>
<feature type="transmembrane region" description="Helical" evidence="8">
    <location>
        <begin position="120"/>
        <end position="139"/>
    </location>
</feature>
<evidence type="ECO:0000256" key="8">
    <source>
        <dbReference type="SAM" id="Phobius"/>
    </source>
</evidence>
<dbReference type="GO" id="GO:0015204">
    <property type="term" value="F:urea transmembrane transporter activity"/>
    <property type="evidence" value="ECO:0007669"/>
    <property type="project" value="InterPro"/>
</dbReference>
<dbReference type="Pfam" id="PF03253">
    <property type="entry name" value="UT"/>
    <property type="match status" value="1"/>
</dbReference>
<proteinExistence type="inferred from homology"/>
<dbReference type="PANTHER" id="PTHR10464:SF4">
    <property type="entry name" value="UREA TRANSPORTER"/>
    <property type="match status" value="1"/>
</dbReference>
<evidence type="ECO:0000313" key="10">
    <source>
        <dbReference type="Proteomes" id="UP000583266"/>
    </source>
</evidence>
<dbReference type="EMBL" id="JABBGC010000004">
    <property type="protein sequence ID" value="NML41877.1"/>
    <property type="molecule type" value="Genomic_DNA"/>
</dbReference>
<gene>
    <name evidence="9" type="ORF">HHL17_32130</name>
</gene>
<feature type="transmembrane region" description="Helical" evidence="8">
    <location>
        <begin position="240"/>
        <end position="257"/>
    </location>
</feature>
<dbReference type="Gene3D" id="1.10.3430.10">
    <property type="entry name" value="Ammonium transporter AmtB like domains"/>
    <property type="match status" value="1"/>
</dbReference>
<dbReference type="GO" id="GO:0005886">
    <property type="term" value="C:plasma membrane"/>
    <property type="evidence" value="ECO:0007669"/>
    <property type="project" value="UniProtKB-SubCell"/>
</dbReference>
<evidence type="ECO:0000256" key="2">
    <source>
        <dbReference type="ARBA" id="ARBA00005914"/>
    </source>
</evidence>
<organism evidence="9 10">
    <name type="scientific">Chitinophaga fulva</name>
    <dbReference type="NCBI Taxonomy" id="2728842"/>
    <lineage>
        <taxon>Bacteria</taxon>
        <taxon>Pseudomonadati</taxon>
        <taxon>Bacteroidota</taxon>
        <taxon>Chitinophagia</taxon>
        <taxon>Chitinophagales</taxon>
        <taxon>Chitinophagaceae</taxon>
        <taxon>Chitinophaga</taxon>
    </lineage>
</organism>